<accession>A0ABD5W575</accession>
<feature type="domain" description="N-acetyltransferase" evidence="3">
    <location>
        <begin position="10"/>
        <end position="153"/>
    </location>
</feature>
<evidence type="ECO:0000313" key="4">
    <source>
        <dbReference type="EMBL" id="MFC7058710.1"/>
    </source>
</evidence>
<dbReference type="RefSeq" id="WP_267161439.1">
    <property type="nucleotide sequence ID" value="NZ_CP112972.1"/>
</dbReference>
<dbReference type="InterPro" id="IPR000182">
    <property type="entry name" value="GNAT_dom"/>
</dbReference>
<keyword evidence="5" id="KW-1185">Reference proteome</keyword>
<dbReference type="InterPro" id="IPR016181">
    <property type="entry name" value="Acyl_CoA_acyltransferase"/>
</dbReference>
<evidence type="ECO:0000256" key="1">
    <source>
        <dbReference type="ARBA" id="ARBA00022679"/>
    </source>
</evidence>
<dbReference type="Proteomes" id="UP001596445">
    <property type="component" value="Unassembled WGS sequence"/>
</dbReference>
<organism evidence="4 5">
    <name type="scientific">Halovenus salina</name>
    <dbReference type="NCBI Taxonomy" id="1510225"/>
    <lineage>
        <taxon>Archaea</taxon>
        <taxon>Methanobacteriati</taxon>
        <taxon>Methanobacteriota</taxon>
        <taxon>Stenosarchaea group</taxon>
        <taxon>Halobacteria</taxon>
        <taxon>Halobacteriales</taxon>
        <taxon>Haloarculaceae</taxon>
        <taxon>Halovenus</taxon>
    </lineage>
</organism>
<reference evidence="4 5" key="1">
    <citation type="journal article" date="2019" name="Int. J. Syst. Evol. Microbiol.">
        <title>The Global Catalogue of Microorganisms (GCM) 10K type strain sequencing project: providing services to taxonomists for standard genome sequencing and annotation.</title>
        <authorList>
            <consortium name="The Broad Institute Genomics Platform"/>
            <consortium name="The Broad Institute Genome Sequencing Center for Infectious Disease"/>
            <person name="Wu L."/>
            <person name="Ma J."/>
        </authorList>
    </citation>
    <scope>NUCLEOTIDE SEQUENCE [LARGE SCALE GENOMIC DNA]</scope>
    <source>
        <strain evidence="4 5">JCM 30072</strain>
    </source>
</reference>
<evidence type="ECO:0000256" key="2">
    <source>
        <dbReference type="ARBA" id="ARBA00023315"/>
    </source>
</evidence>
<dbReference type="Pfam" id="PF00583">
    <property type="entry name" value="Acetyltransf_1"/>
    <property type="match status" value="1"/>
</dbReference>
<gene>
    <name evidence="4" type="primary">rimI</name>
    <name evidence="4" type="ORF">ACFQQG_11650</name>
</gene>
<dbReference type="Gene3D" id="3.40.630.30">
    <property type="match status" value="1"/>
</dbReference>
<keyword evidence="4" id="KW-0687">Ribonucleoprotein</keyword>
<dbReference type="SUPFAM" id="SSF55729">
    <property type="entry name" value="Acyl-CoA N-acyltransferases (Nat)"/>
    <property type="match status" value="1"/>
</dbReference>
<protein>
    <submittedName>
        <fullName evidence="4">Ribosomal protein S18-alanine N-acetyltransferase</fullName>
        <ecNumber evidence="4">2.3.1.266</ecNumber>
    </submittedName>
</protein>
<evidence type="ECO:0000313" key="5">
    <source>
        <dbReference type="Proteomes" id="UP001596445"/>
    </source>
</evidence>
<dbReference type="InterPro" id="IPR050832">
    <property type="entry name" value="Bact_Acetyltransf"/>
</dbReference>
<dbReference type="InterPro" id="IPR006464">
    <property type="entry name" value="AcTrfase_RimI/Ard1"/>
</dbReference>
<comment type="caution">
    <text evidence="4">The sequence shown here is derived from an EMBL/GenBank/DDBJ whole genome shotgun (WGS) entry which is preliminary data.</text>
</comment>
<keyword evidence="4" id="KW-0689">Ribosomal protein</keyword>
<proteinExistence type="predicted"/>
<name>A0ABD5W575_9EURY</name>
<dbReference type="EC" id="2.3.1.266" evidence="4"/>
<dbReference type="EMBL" id="JBHSZI010000001">
    <property type="protein sequence ID" value="MFC7058710.1"/>
    <property type="molecule type" value="Genomic_DNA"/>
</dbReference>
<dbReference type="AlphaFoldDB" id="A0ABD5W575"/>
<dbReference type="CDD" id="cd04301">
    <property type="entry name" value="NAT_SF"/>
    <property type="match status" value="1"/>
</dbReference>
<dbReference type="GO" id="GO:0008999">
    <property type="term" value="F:protein-N-terminal-alanine acetyltransferase activity"/>
    <property type="evidence" value="ECO:0007669"/>
    <property type="project" value="UniProtKB-EC"/>
</dbReference>
<sequence>MTTVPERSAPTVREARRHDLLPVYRIEEEAFDQPWPFAAFQSYLGQPGFLVAADEGVVGYVVADVIDSHGRDLGHIKDIAVSESRRGEGIGARLLTHALSALDDEGAASVKLEVREGNERARQLYRAYGFDHRRTLPEYYADGEDALVLVRGL</sequence>
<dbReference type="NCBIfam" id="TIGR01575">
    <property type="entry name" value="rimI"/>
    <property type="match status" value="1"/>
</dbReference>
<dbReference type="GeneID" id="76630741"/>
<keyword evidence="2 4" id="KW-0012">Acyltransferase</keyword>
<keyword evidence="1 4" id="KW-0808">Transferase</keyword>
<dbReference type="PANTHER" id="PTHR43877">
    <property type="entry name" value="AMINOALKYLPHOSPHONATE N-ACETYLTRANSFERASE-RELATED-RELATED"/>
    <property type="match status" value="1"/>
</dbReference>
<dbReference type="PROSITE" id="PS51186">
    <property type="entry name" value="GNAT"/>
    <property type="match status" value="1"/>
</dbReference>
<dbReference type="PANTHER" id="PTHR43877:SF2">
    <property type="entry name" value="AMINOALKYLPHOSPHONATE N-ACETYLTRANSFERASE-RELATED"/>
    <property type="match status" value="1"/>
</dbReference>
<evidence type="ECO:0000259" key="3">
    <source>
        <dbReference type="PROSITE" id="PS51186"/>
    </source>
</evidence>
<dbReference type="GO" id="GO:0005840">
    <property type="term" value="C:ribosome"/>
    <property type="evidence" value="ECO:0007669"/>
    <property type="project" value="UniProtKB-KW"/>
</dbReference>